<feature type="transmembrane region" description="Helical" evidence="1">
    <location>
        <begin position="6"/>
        <end position="27"/>
    </location>
</feature>
<dbReference type="InterPro" id="IPR036208">
    <property type="entry name" value="VHL_sf"/>
</dbReference>
<dbReference type="EMBL" id="LT629750">
    <property type="protein sequence ID" value="SDS66665.1"/>
    <property type="molecule type" value="Genomic_DNA"/>
</dbReference>
<evidence type="ECO:0000313" key="4">
    <source>
        <dbReference type="Proteomes" id="UP000243904"/>
    </source>
</evidence>
<dbReference type="Pfam" id="PF05569">
    <property type="entry name" value="Peptidase_M56"/>
    <property type="match status" value="1"/>
</dbReference>
<feature type="domain" description="Peptidase M56" evidence="2">
    <location>
        <begin position="14"/>
        <end position="267"/>
    </location>
</feature>
<protein>
    <submittedName>
        <fullName evidence="3">Signal transducer regulating beta-lactamase production, contains metallopeptidase domain</fullName>
    </submittedName>
</protein>
<evidence type="ECO:0000256" key="1">
    <source>
        <dbReference type="SAM" id="Phobius"/>
    </source>
</evidence>
<proteinExistence type="predicted"/>
<name>A0A1H1U2A4_9BRAD</name>
<reference evidence="4" key="1">
    <citation type="submission" date="2016-10" db="EMBL/GenBank/DDBJ databases">
        <authorList>
            <person name="Varghese N."/>
            <person name="Submissions S."/>
        </authorList>
    </citation>
    <scope>NUCLEOTIDE SEQUENCE [LARGE SCALE GENOMIC DNA]</scope>
    <source>
        <strain evidence="4">GAS369</strain>
    </source>
</reference>
<dbReference type="CDD" id="cd07341">
    <property type="entry name" value="M56_BlaR1_MecR1_like"/>
    <property type="match status" value="1"/>
</dbReference>
<feature type="transmembrane region" description="Helical" evidence="1">
    <location>
        <begin position="110"/>
        <end position="136"/>
    </location>
</feature>
<feature type="transmembrane region" description="Helical" evidence="1">
    <location>
        <begin position="39"/>
        <end position="62"/>
    </location>
</feature>
<feature type="transmembrane region" description="Helical" evidence="1">
    <location>
        <begin position="298"/>
        <end position="317"/>
    </location>
</feature>
<dbReference type="PANTHER" id="PTHR34978">
    <property type="entry name" value="POSSIBLE SENSOR-TRANSDUCER PROTEIN BLAR"/>
    <property type="match status" value="1"/>
</dbReference>
<keyword evidence="4" id="KW-1185">Reference proteome</keyword>
<dbReference type="SUPFAM" id="SSF49468">
    <property type="entry name" value="VHL"/>
    <property type="match status" value="1"/>
</dbReference>
<evidence type="ECO:0000259" key="2">
    <source>
        <dbReference type="Pfam" id="PF05569"/>
    </source>
</evidence>
<evidence type="ECO:0000313" key="3">
    <source>
        <dbReference type="EMBL" id="SDS66665.1"/>
    </source>
</evidence>
<dbReference type="InterPro" id="IPR052173">
    <property type="entry name" value="Beta-lactam_resp_regulator"/>
</dbReference>
<keyword evidence="1" id="KW-0472">Membrane</keyword>
<accession>A0A1H1U2A4</accession>
<dbReference type="AlphaFoldDB" id="A0A1H1U2A4"/>
<dbReference type="Gene3D" id="2.60.40.780">
    <property type="entry name" value="von Hippel-Lindau disease tumour suppressor, beta domain"/>
    <property type="match status" value="1"/>
</dbReference>
<gene>
    <name evidence="3" type="ORF">SAMN05444158_2787</name>
</gene>
<dbReference type="InterPro" id="IPR008756">
    <property type="entry name" value="Peptidase_M56"/>
</dbReference>
<dbReference type="RefSeq" id="WP_349536754.1">
    <property type="nucleotide sequence ID" value="NZ_LT629750.1"/>
</dbReference>
<sequence length="846" mass="91685">MMLAILAESALRSLLLGSVVWVGLILFRIQNPHVQMTSWISVLVASLSMPLLMHWTTVTITLDPLPVPASENLWPAGSSLAEPLGSSSLPSEFDIPGAVHGKTHEAVNGWAVATAVYAFVAGALLLRLAVGIYLTWRLVRAAKPIRESWCAGADVRVSVAIGGPVTFGSTILLPPQCFDWDSPKRQAVLVHEGAHVAHGDFYVLVLASLNRAVFWFSPFAWWHLIRLAELAEIISDARAIEVLEDRVCYAEILLDLMQHGRQVPAGLEMARGCTVHTRVARILGAPAVPARAGWRKRIWTAAAIAPVVIVSAGSIAYSTSPGSTPVIGGAADATTAVRKPQLVDFYSVGPASIFAVFREGNDLFGQLTGQRKLRFSVEPNGAYSYPAAAGQITFAIDGERRPELMLRQNDHDLRAVRIAQMSGPGTEADASRLDSYVGWYELTANRVLTVTREGDRMLVQETGRSKFEVTAHGADAFSSDQDDLVIFLRDDQAKVTRILFQQPTSGARLAPRVDVARATMVEEQFARRIAEAPDRFREQMPVPGSKDALLRGIADMQRGTPNYDRMSAPLAARVRRQASELQAMLTALGAVESIFFRGVGPGGYDIYGVKFANGFAEFRLLLGTDGKADDVLFRPDGNDALGGVAACSDEQGLRSHGETAPIKLLFYNSSGSDIRLYKLDSEGKRTAQGMIGDNMSSSVLTYVDSPWVVADTSGQCLEIVLPGQRTRYHNVEASAAGSQPEHAASRRTAPLARSEEMLRQYIEALGRGEPNYDRMTPEVAAQTRQQLALDQAILAKLGALRAVSFRGVTALDSDVYMAHFANGSAEWRIGLVKDGMIGRIALGPQS</sequence>
<keyword evidence="1" id="KW-1133">Transmembrane helix</keyword>
<organism evidence="3 4">
    <name type="scientific">Bradyrhizobium canariense</name>
    <dbReference type="NCBI Taxonomy" id="255045"/>
    <lineage>
        <taxon>Bacteria</taxon>
        <taxon>Pseudomonadati</taxon>
        <taxon>Pseudomonadota</taxon>
        <taxon>Alphaproteobacteria</taxon>
        <taxon>Hyphomicrobiales</taxon>
        <taxon>Nitrobacteraceae</taxon>
        <taxon>Bradyrhizobium</taxon>
    </lineage>
</organism>
<dbReference type="PANTHER" id="PTHR34978:SF3">
    <property type="entry name" value="SLR0241 PROTEIN"/>
    <property type="match status" value="1"/>
</dbReference>
<keyword evidence="1" id="KW-0812">Transmembrane</keyword>
<dbReference type="Proteomes" id="UP000243904">
    <property type="component" value="Chromosome I"/>
</dbReference>
<dbReference type="InterPro" id="IPR037140">
    <property type="entry name" value="VHL_beta_dom_sf"/>
</dbReference>